<keyword evidence="1" id="KW-0812">Transmembrane</keyword>
<gene>
    <name evidence="2" type="ORF">OL599_24640</name>
</gene>
<accession>A0AA41YQC2</accession>
<sequence length="45" mass="4992">MDHLTYIMASYGLAVVIGGGFAVSAWARMRRARRRLAAIDPRGRT</sequence>
<reference evidence="2" key="1">
    <citation type="submission" date="2022-09" db="EMBL/GenBank/DDBJ databases">
        <title>Rhodovastum sp. nov. RN2-1 isolated from soil in Seongnam, South Korea.</title>
        <authorList>
            <person name="Le N.T."/>
        </authorList>
    </citation>
    <scope>NUCLEOTIDE SEQUENCE</scope>
    <source>
        <strain evidence="2">RN2-1</strain>
    </source>
</reference>
<comment type="caution">
    <text evidence="2">The sequence shown here is derived from an EMBL/GenBank/DDBJ whole genome shotgun (WGS) entry which is preliminary data.</text>
</comment>
<dbReference type="AlphaFoldDB" id="A0AA41YQC2"/>
<evidence type="ECO:0008006" key="4">
    <source>
        <dbReference type="Google" id="ProtNLM"/>
    </source>
</evidence>
<keyword evidence="3" id="KW-1185">Reference proteome</keyword>
<protein>
    <recommendedName>
        <fullName evidence="4">Heme exporter protein D</fullName>
    </recommendedName>
</protein>
<evidence type="ECO:0000256" key="1">
    <source>
        <dbReference type="SAM" id="Phobius"/>
    </source>
</evidence>
<dbReference type="Proteomes" id="UP001165679">
    <property type="component" value="Unassembled WGS sequence"/>
</dbReference>
<dbReference type="RefSeq" id="WP_264716710.1">
    <property type="nucleotide sequence ID" value="NZ_JAPDNT010000049.1"/>
</dbReference>
<evidence type="ECO:0000313" key="2">
    <source>
        <dbReference type="EMBL" id="MCW3477744.1"/>
    </source>
</evidence>
<evidence type="ECO:0000313" key="3">
    <source>
        <dbReference type="Proteomes" id="UP001165679"/>
    </source>
</evidence>
<dbReference type="EMBL" id="JAPDNT010000049">
    <property type="protein sequence ID" value="MCW3477744.1"/>
    <property type="molecule type" value="Genomic_DNA"/>
</dbReference>
<name>A0AA41YQC2_9PROT</name>
<proteinExistence type="predicted"/>
<reference evidence="2" key="2">
    <citation type="submission" date="2022-10" db="EMBL/GenBank/DDBJ databases">
        <authorList>
            <person name="Trinh H.N."/>
        </authorList>
    </citation>
    <scope>NUCLEOTIDE SEQUENCE</scope>
    <source>
        <strain evidence="2">RN2-1</strain>
    </source>
</reference>
<keyword evidence="1" id="KW-0472">Membrane</keyword>
<feature type="transmembrane region" description="Helical" evidence="1">
    <location>
        <begin position="6"/>
        <end position="27"/>
    </location>
</feature>
<keyword evidence="1" id="KW-1133">Transmembrane helix</keyword>
<organism evidence="2 3">
    <name type="scientific">Limobrevibacterium gyesilva</name>
    <dbReference type="NCBI Taxonomy" id="2991712"/>
    <lineage>
        <taxon>Bacteria</taxon>
        <taxon>Pseudomonadati</taxon>
        <taxon>Pseudomonadota</taxon>
        <taxon>Alphaproteobacteria</taxon>
        <taxon>Acetobacterales</taxon>
        <taxon>Acetobacteraceae</taxon>
        <taxon>Limobrevibacterium</taxon>
    </lineage>
</organism>